<dbReference type="KEGG" id="fgg:FSB75_14635"/>
<evidence type="ECO:0000313" key="2">
    <source>
        <dbReference type="EMBL" id="QEC57085.1"/>
    </source>
</evidence>
<feature type="chain" id="PRO_5023105503" description="GLPGLI family protein" evidence="1">
    <location>
        <begin position="19"/>
        <end position="233"/>
    </location>
</feature>
<dbReference type="OrthoDB" id="680837at2"/>
<keyword evidence="1" id="KW-0732">Signal</keyword>
<reference evidence="2 3" key="1">
    <citation type="journal article" date="2015" name="Int. J. Syst. Evol. Microbiol.">
        <title>Flavisolibacter ginsenosidimutans sp. nov., with ginsenoside-converting activity isolated from soil used for cultivating ginseng.</title>
        <authorList>
            <person name="Zhao Y."/>
            <person name="Liu Q."/>
            <person name="Kang M.S."/>
            <person name="Jin F."/>
            <person name="Yu H."/>
            <person name="Im W.T."/>
        </authorList>
    </citation>
    <scope>NUCLEOTIDE SEQUENCE [LARGE SCALE GENOMIC DNA]</scope>
    <source>
        <strain evidence="2 3">Gsoil 636</strain>
    </source>
</reference>
<name>A0A5B8UM23_9BACT</name>
<sequence length="233" mass="26350">MNYLLAALAFFVSVPCFAQRTVNVDKTDGLPHDAFAAVNGEAFVNTKFVRLTEGSPYFKEAWLSGVGIDANNNRYKAAPLRLDLYDNQVHFLDAYGTEMISTTALKQVTLSDSLAGKTYRFFHFSLFPSRPPRQGWYLQLASGNVALYQYFVKSASEWQPYNAATKEQRIMTIEEYYLVKPGSVEQVKKPKDLLPLLSDKQKELDAWLRTANTKGQSNAEQLSALVNYYNSLQ</sequence>
<dbReference type="RefSeq" id="WP_146789010.1">
    <property type="nucleotide sequence ID" value="NZ_BAABIO010000003.1"/>
</dbReference>
<feature type="signal peptide" evidence="1">
    <location>
        <begin position="1"/>
        <end position="18"/>
    </location>
</feature>
<keyword evidence="3" id="KW-1185">Reference proteome</keyword>
<accession>A0A5B8UM23</accession>
<dbReference type="EMBL" id="CP042433">
    <property type="protein sequence ID" value="QEC57085.1"/>
    <property type="molecule type" value="Genomic_DNA"/>
</dbReference>
<evidence type="ECO:0000256" key="1">
    <source>
        <dbReference type="SAM" id="SignalP"/>
    </source>
</evidence>
<dbReference type="Proteomes" id="UP000321204">
    <property type="component" value="Chromosome"/>
</dbReference>
<evidence type="ECO:0000313" key="3">
    <source>
        <dbReference type="Proteomes" id="UP000321204"/>
    </source>
</evidence>
<gene>
    <name evidence="2" type="ORF">FSB75_14635</name>
</gene>
<proteinExistence type="predicted"/>
<protein>
    <recommendedName>
        <fullName evidence="4">GLPGLI family protein</fullName>
    </recommendedName>
</protein>
<evidence type="ECO:0008006" key="4">
    <source>
        <dbReference type="Google" id="ProtNLM"/>
    </source>
</evidence>
<dbReference type="AlphaFoldDB" id="A0A5B8UM23"/>
<organism evidence="2 3">
    <name type="scientific">Flavisolibacter ginsenosidimutans</name>
    <dbReference type="NCBI Taxonomy" id="661481"/>
    <lineage>
        <taxon>Bacteria</taxon>
        <taxon>Pseudomonadati</taxon>
        <taxon>Bacteroidota</taxon>
        <taxon>Chitinophagia</taxon>
        <taxon>Chitinophagales</taxon>
        <taxon>Chitinophagaceae</taxon>
        <taxon>Flavisolibacter</taxon>
    </lineage>
</organism>